<dbReference type="GO" id="GO:0010468">
    <property type="term" value="P:regulation of gene expression"/>
    <property type="evidence" value="ECO:0007669"/>
    <property type="project" value="TreeGrafter"/>
</dbReference>
<feature type="domain" description="C2H2-type" evidence="12">
    <location>
        <begin position="403"/>
        <end position="432"/>
    </location>
</feature>
<feature type="domain" description="C2H2-type" evidence="12">
    <location>
        <begin position="287"/>
        <end position="314"/>
    </location>
</feature>
<evidence type="ECO:0000256" key="8">
    <source>
        <dbReference type="PROSITE-ProRule" id="PRU00042"/>
    </source>
</evidence>
<dbReference type="FunFam" id="3.30.160.60:FF:000446">
    <property type="entry name" value="Zinc finger protein"/>
    <property type="match status" value="1"/>
</dbReference>
<dbReference type="SMART" id="SM00868">
    <property type="entry name" value="zf-AD"/>
    <property type="match status" value="1"/>
</dbReference>
<comment type="subcellular location">
    <subcellularLocation>
        <location evidence="1">Nucleus</location>
    </subcellularLocation>
</comment>
<evidence type="ECO:0000256" key="7">
    <source>
        <dbReference type="ARBA" id="ARBA00023242"/>
    </source>
</evidence>
<dbReference type="Pfam" id="PF00096">
    <property type="entry name" value="zf-C2H2"/>
    <property type="match status" value="3"/>
</dbReference>
<dbReference type="InterPro" id="IPR012934">
    <property type="entry name" value="Znf_AD"/>
</dbReference>
<dbReference type="SUPFAM" id="SSF57716">
    <property type="entry name" value="Glucocorticoid receptor-like (DNA-binding domain)"/>
    <property type="match status" value="1"/>
</dbReference>
<protein>
    <submittedName>
        <fullName evidence="14">Uncharacterized protein</fullName>
    </submittedName>
</protein>
<feature type="binding site" evidence="9">
    <location>
        <position position="70"/>
    </location>
    <ligand>
        <name>Zn(2+)</name>
        <dbReference type="ChEBI" id="CHEBI:29105"/>
    </ligand>
</feature>
<keyword evidence="4 8" id="KW-0863">Zinc-finger</keyword>
<feature type="region of interest" description="Disordered" evidence="11">
    <location>
        <begin position="224"/>
        <end position="246"/>
    </location>
</feature>
<dbReference type="PROSITE" id="PS00028">
    <property type="entry name" value="ZINC_FINGER_C2H2_1"/>
    <property type="match status" value="5"/>
</dbReference>
<evidence type="ECO:0000313" key="15">
    <source>
        <dbReference type="Proteomes" id="UP000053268"/>
    </source>
</evidence>
<dbReference type="PROSITE" id="PS51915">
    <property type="entry name" value="ZAD"/>
    <property type="match status" value="1"/>
</dbReference>
<evidence type="ECO:0000256" key="9">
    <source>
        <dbReference type="PROSITE-ProRule" id="PRU01263"/>
    </source>
</evidence>
<evidence type="ECO:0000256" key="1">
    <source>
        <dbReference type="ARBA" id="ARBA00004123"/>
    </source>
</evidence>
<dbReference type="PROSITE" id="PS50157">
    <property type="entry name" value="ZINC_FINGER_C2H2_2"/>
    <property type="match status" value="5"/>
</dbReference>
<organism evidence="14 15">
    <name type="scientific">Papilio xuthus</name>
    <name type="common">Asian swallowtail butterfly</name>
    <dbReference type="NCBI Taxonomy" id="66420"/>
    <lineage>
        <taxon>Eukaryota</taxon>
        <taxon>Metazoa</taxon>
        <taxon>Ecdysozoa</taxon>
        <taxon>Arthropoda</taxon>
        <taxon>Hexapoda</taxon>
        <taxon>Insecta</taxon>
        <taxon>Pterygota</taxon>
        <taxon>Neoptera</taxon>
        <taxon>Endopterygota</taxon>
        <taxon>Lepidoptera</taxon>
        <taxon>Glossata</taxon>
        <taxon>Ditrysia</taxon>
        <taxon>Papilionoidea</taxon>
        <taxon>Papilionidae</taxon>
        <taxon>Papilioninae</taxon>
        <taxon>Papilio</taxon>
    </lineage>
</organism>
<dbReference type="PANTHER" id="PTHR16515">
    <property type="entry name" value="PR DOMAIN ZINC FINGER PROTEIN"/>
    <property type="match status" value="1"/>
</dbReference>
<evidence type="ECO:0000256" key="4">
    <source>
        <dbReference type="ARBA" id="ARBA00022771"/>
    </source>
</evidence>
<feature type="binding site" evidence="9">
    <location>
        <position position="25"/>
    </location>
    <ligand>
        <name>Zn(2+)</name>
        <dbReference type="ChEBI" id="CHEBI:29105"/>
    </ligand>
</feature>
<feature type="binding site" evidence="9">
    <location>
        <position position="73"/>
    </location>
    <ligand>
        <name>Zn(2+)</name>
        <dbReference type="ChEBI" id="CHEBI:29105"/>
    </ligand>
</feature>
<proteinExistence type="predicted"/>
<keyword evidence="6" id="KW-0238">DNA-binding</keyword>
<dbReference type="Pfam" id="PF13894">
    <property type="entry name" value="zf-C2H2_4"/>
    <property type="match status" value="1"/>
</dbReference>
<dbReference type="Gene3D" id="3.40.1800.20">
    <property type="match status" value="1"/>
</dbReference>
<evidence type="ECO:0000259" key="13">
    <source>
        <dbReference type="PROSITE" id="PS51915"/>
    </source>
</evidence>
<feature type="coiled-coil region" evidence="10">
    <location>
        <begin position="84"/>
        <end position="111"/>
    </location>
</feature>
<dbReference type="SUPFAM" id="SSF57667">
    <property type="entry name" value="beta-beta-alpha zinc fingers"/>
    <property type="match status" value="3"/>
</dbReference>
<evidence type="ECO:0000256" key="10">
    <source>
        <dbReference type="SAM" id="Coils"/>
    </source>
</evidence>
<keyword evidence="15" id="KW-1185">Reference proteome</keyword>
<dbReference type="InterPro" id="IPR050331">
    <property type="entry name" value="Zinc_finger"/>
</dbReference>
<evidence type="ECO:0000259" key="12">
    <source>
        <dbReference type="PROSITE" id="PS50157"/>
    </source>
</evidence>
<dbReference type="InterPro" id="IPR013087">
    <property type="entry name" value="Znf_C2H2_type"/>
</dbReference>
<evidence type="ECO:0000256" key="2">
    <source>
        <dbReference type="ARBA" id="ARBA00022723"/>
    </source>
</evidence>
<evidence type="ECO:0000256" key="3">
    <source>
        <dbReference type="ARBA" id="ARBA00022737"/>
    </source>
</evidence>
<dbReference type="SMART" id="SM00355">
    <property type="entry name" value="ZnF_C2H2"/>
    <property type="match status" value="5"/>
</dbReference>
<name>A0A194QJ64_PAPXU</name>
<dbReference type="Gene3D" id="3.30.160.60">
    <property type="entry name" value="Classic Zinc Finger"/>
    <property type="match status" value="4"/>
</dbReference>
<evidence type="ECO:0000256" key="5">
    <source>
        <dbReference type="ARBA" id="ARBA00022833"/>
    </source>
</evidence>
<feature type="compositionally biased region" description="Basic and acidic residues" evidence="11">
    <location>
        <begin position="156"/>
        <end position="168"/>
    </location>
</feature>
<feature type="domain" description="C2H2-type" evidence="12">
    <location>
        <begin position="343"/>
        <end position="370"/>
    </location>
</feature>
<feature type="binding site" evidence="9">
    <location>
        <position position="22"/>
    </location>
    <ligand>
        <name>Zn(2+)</name>
        <dbReference type="ChEBI" id="CHEBI:29105"/>
    </ligand>
</feature>
<gene>
    <name evidence="14" type="ORF">RR46_02070</name>
</gene>
<dbReference type="PANTHER" id="PTHR16515:SF49">
    <property type="entry name" value="GASTRULA ZINC FINGER PROTEIN XLCGF49.1-LIKE-RELATED"/>
    <property type="match status" value="1"/>
</dbReference>
<dbReference type="GO" id="GO:0003677">
    <property type="term" value="F:DNA binding"/>
    <property type="evidence" value="ECO:0007669"/>
    <property type="project" value="UniProtKB-KW"/>
</dbReference>
<dbReference type="GO" id="GO:0005634">
    <property type="term" value="C:nucleus"/>
    <property type="evidence" value="ECO:0007669"/>
    <property type="project" value="UniProtKB-SubCell"/>
</dbReference>
<keyword evidence="5 9" id="KW-0862">Zinc</keyword>
<dbReference type="InterPro" id="IPR036236">
    <property type="entry name" value="Znf_C2H2_sf"/>
</dbReference>
<dbReference type="AlphaFoldDB" id="A0A194QJ64"/>
<evidence type="ECO:0000256" key="11">
    <source>
        <dbReference type="SAM" id="MobiDB-lite"/>
    </source>
</evidence>
<dbReference type="GO" id="GO:0008270">
    <property type="term" value="F:zinc ion binding"/>
    <property type="evidence" value="ECO:0007669"/>
    <property type="project" value="UniProtKB-UniRule"/>
</dbReference>
<dbReference type="STRING" id="66420.A0A194QJ64"/>
<keyword evidence="3" id="KW-0677">Repeat</keyword>
<keyword evidence="7" id="KW-0539">Nucleus</keyword>
<feature type="domain" description="C2H2-type" evidence="12">
    <location>
        <begin position="315"/>
        <end position="342"/>
    </location>
</feature>
<feature type="compositionally biased region" description="Polar residues" evidence="11">
    <location>
        <begin position="234"/>
        <end position="246"/>
    </location>
</feature>
<feature type="domain" description="ZAD" evidence="13">
    <location>
        <begin position="20"/>
        <end position="97"/>
    </location>
</feature>
<reference evidence="14 15" key="1">
    <citation type="journal article" date="2015" name="Nat. Commun.">
        <title>Outbred genome sequencing and CRISPR/Cas9 gene editing in butterflies.</title>
        <authorList>
            <person name="Li X."/>
            <person name="Fan D."/>
            <person name="Zhang W."/>
            <person name="Liu G."/>
            <person name="Zhang L."/>
            <person name="Zhao L."/>
            <person name="Fang X."/>
            <person name="Chen L."/>
            <person name="Dong Y."/>
            <person name="Chen Y."/>
            <person name="Ding Y."/>
            <person name="Zhao R."/>
            <person name="Feng M."/>
            <person name="Zhu Y."/>
            <person name="Feng Y."/>
            <person name="Jiang X."/>
            <person name="Zhu D."/>
            <person name="Xiang H."/>
            <person name="Feng X."/>
            <person name="Li S."/>
            <person name="Wang J."/>
            <person name="Zhang G."/>
            <person name="Kronforst M.R."/>
            <person name="Wang W."/>
        </authorList>
    </citation>
    <scope>NUCLEOTIDE SEQUENCE [LARGE SCALE GENOMIC DNA]</scope>
    <source>
        <strain evidence="14">Ya'a_city_454_Px</strain>
        <tissue evidence="14">Whole body</tissue>
    </source>
</reference>
<sequence length="460" mass="51653">MGASTHIFLEDIDIIPDVHKLCRLCLRKTEDSLPIYRDPKPETCPDVASRISTCVGIEVSMDDCLPNKLCKQCYREIERCYIFRKKCEDTNKKLQLHAKAVRENKKILENQGIVKTPVKQENNDSLLLVSKETKSVKTYANRLANKKNNGNLHSNTKKEIQESKPKVESEKVEPSFEAFLKTVLLQLGVVETKDEKIILNNPNVKALEIETHSGKVLVELTEEDDQDNNENHLSDNAISTSNSVNSIQTSEENASIKLEQDTNGKIVGGCVGGRVRAGGVSGVGQWVRCETCSKRFASRSALRRHERVHSGERPHACRVCRRTFAQRSVMLRHELVHREQRPHQCLICPKSFTQRAALDAHALAHAEPQRRALSLRPCPHCNKVFLYASGLSRHMRVHSGRVFECGECARPFGDKSSLLRHLRSVPHPPRATPQHSVATPLHSVAAPLHSVDTPPAMTQQ</sequence>
<feature type="domain" description="C2H2-type" evidence="12">
    <location>
        <begin position="376"/>
        <end position="403"/>
    </location>
</feature>
<dbReference type="EMBL" id="KQ458714">
    <property type="protein sequence ID" value="KPJ05434.1"/>
    <property type="molecule type" value="Genomic_DNA"/>
</dbReference>
<keyword evidence="10" id="KW-0175">Coiled coil</keyword>
<dbReference type="Proteomes" id="UP000053268">
    <property type="component" value="Unassembled WGS sequence"/>
</dbReference>
<keyword evidence="2 9" id="KW-0479">Metal-binding</keyword>
<accession>A0A194QJ64</accession>
<evidence type="ECO:0000256" key="6">
    <source>
        <dbReference type="ARBA" id="ARBA00023125"/>
    </source>
</evidence>
<dbReference type="Pfam" id="PF07776">
    <property type="entry name" value="zf-AD"/>
    <property type="match status" value="1"/>
</dbReference>
<feature type="region of interest" description="Disordered" evidence="11">
    <location>
        <begin position="146"/>
        <end position="168"/>
    </location>
</feature>
<evidence type="ECO:0000313" key="14">
    <source>
        <dbReference type="EMBL" id="KPJ05434.1"/>
    </source>
</evidence>